<dbReference type="PANTHER" id="PTHR46113:SF1">
    <property type="entry name" value="PEPTIDASE M17 LEUCYL AMINOPEPTIDASE N-TERMINAL DOMAIN-CONTAINING PROTEIN"/>
    <property type="match status" value="1"/>
</dbReference>
<organism evidence="1 2">
    <name type="scientific">Caligus rogercresseyi</name>
    <name type="common">Sea louse</name>
    <dbReference type="NCBI Taxonomy" id="217165"/>
    <lineage>
        <taxon>Eukaryota</taxon>
        <taxon>Metazoa</taxon>
        <taxon>Ecdysozoa</taxon>
        <taxon>Arthropoda</taxon>
        <taxon>Crustacea</taxon>
        <taxon>Multicrustacea</taxon>
        <taxon>Hexanauplia</taxon>
        <taxon>Copepoda</taxon>
        <taxon>Siphonostomatoida</taxon>
        <taxon>Caligidae</taxon>
        <taxon>Caligus</taxon>
    </lineage>
</organism>
<reference evidence="2" key="1">
    <citation type="submission" date="2021-01" db="EMBL/GenBank/DDBJ databases">
        <title>Caligus Genome Assembly.</title>
        <authorList>
            <person name="Gallardo-Escarate C."/>
        </authorList>
    </citation>
    <scope>NUCLEOTIDE SEQUENCE [LARGE SCALE GENOMIC DNA]</scope>
</reference>
<evidence type="ECO:0000313" key="2">
    <source>
        <dbReference type="Proteomes" id="UP000595437"/>
    </source>
</evidence>
<keyword evidence="2" id="KW-1185">Reference proteome</keyword>
<dbReference type="AlphaFoldDB" id="A0A7T8HLQ7"/>
<dbReference type="EMBL" id="CP045892">
    <property type="protein sequence ID" value="QQP52259.1"/>
    <property type="molecule type" value="Genomic_DNA"/>
</dbReference>
<protein>
    <submittedName>
        <fullName evidence="1">Uncharacterized protein Cc8K152</fullName>
    </submittedName>
</protein>
<dbReference type="PANTHER" id="PTHR46113">
    <property type="entry name" value="SNAC DOMAIN-CONTAINING PROTEIN"/>
    <property type="match status" value="1"/>
</dbReference>
<proteinExistence type="predicted"/>
<accession>A0A7T8HLQ7</accession>
<sequence>METRTLKKCLSEALGIGYTLEIFKPGPFPLTEEVIRHFYFHLWSLGRPDAQLAARSTADSLLRLWAPSYLPLMARKKLIKKLHRLHDLFRGVVDSLRRKRKNAEEKKELFLKELQTRFDVSAESALDIIEADKTLSRLTNIHPTFLELPVTQWASDSTFIELSGIVTSLQVVNDAAERAVKFGSDFTKVLTKSEKQRQNILQAVELSRRAFPHATRKCFNRVNATSSVIELMVSSGYDAR</sequence>
<gene>
    <name evidence="1" type="ORF">FKW44_004357</name>
</gene>
<name>A0A7T8HLQ7_CALRO</name>
<evidence type="ECO:0000313" key="1">
    <source>
        <dbReference type="EMBL" id="QQP52259.1"/>
    </source>
</evidence>
<dbReference type="Proteomes" id="UP000595437">
    <property type="component" value="Chromosome 3"/>
</dbReference>